<gene>
    <name evidence="1" type="ORF">METZ01_LOCUS266138</name>
</gene>
<protein>
    <submittedName>
        <fullName evidence="1">Uncharacterized protein</fullName>
    </submittedName>
</protein>
<feature type="non-terminal residue" evidence="1">
    <location>
        <position position="116"/>
    </location>
</feature>
<accession>A0A382JLJ3</accession>
<proteinExistence type="predicted"/>
<name>A0A382JLJ3_9ZZZZ</name>
<organism evidence="1">
    <name type="scientific">marine metagenome</name>
    <dbReference type="NCBI Taxonomy" id="408172"/>
    <lineage>
        <taxon>unclassified sequences</taxon>
        <taxon>metagenomes</taxon>
        <taxon>ecological metagenomes</taxon>
    </lineage>
</organism>
<dbReference type="EMBL" id="UINC01075270">
    <property type="protein sequence ID" value="SVC13284.1"/>
    <property type="molecule type" value="Genomic_DNA"/>
</dbReference>
<evidence type="ECO:0000313" key="1">
    <source>
        <dbReference type="EMBL" id="SVC13284.1"/>
    </source>
</evidence>
<dbReference type="AlphaFoldDB" id="A0A382JLJ3"/>
<reference evidence="1" key="1">
    <citation type="submission" date="2018-05" db="EMBL/GenBank/DDBJ databases">
        <authorList>
            <person name="Lanie J.A."/>
            <person name="Ng W.-L."/>
            <person name="Kazmierczak K.M."/>
            <person name="Andrzejewski T.M."/>
            <person name="Davidsen T.M."/>
            <person name="Wayne K.J."/>
            <person name="Tettelin H."/>
            <person name="Glass J.I."/>
            <person name="Rusch D."/>
            <person name="Podicherti R."/>
            <person name="Tsui H.-C.T."/>
            <person name="Winkler M.E."/>
        </authorList>
    </citation>
    <scope>NUCLEOTIDE SEQUENCE</scope>
</reference>
<sequence>MGIEPRITASRRDILIGLKQLMLSASALSLSPLCLGSNDIEAMQLKRLDTHTGLLLVQVCRLLFPHQGLSDQVYLDVVRDIESDMAADNRVDRLVKGAPEILHAKAGGNWMEATAE</sequence>